<dbReference type="InterPro" id="IPR036850">
    <property type="entry name" value="NDK-like_dom_sf"/>
</dbReference>
<comment type="caution">
    <text evidence="3">The sequence shown here is derived from an EMBL/GenBank/DDBJ whole genome shotgun (WGS) entry which is preliminary data.</text>
</comment>
<accession>A0A2U1PYI7</accession>
<dbReference type="EMBL" id="PKPP01000596">
    <property type="protein sequence ID" value="PWA90840.1"/>
    <property type="molecule type" value="Genomic_DNA"/>
</dbReference>
<comment type="catalytic activity">
    <reaction evidence="2">
        <text>a ribonucleoside 5'-diphosphate + ATP = a ribonucleoside 5'-triphosphate + ADP</text>
        <dbReference type="Rhea" id="RHEA:18113"/>
        <dbReference type="ChEBI" id="CHEBI:30616"/>
        <dbReference type="ChEBI" id="CHEBI:57930"/>
        <dbReference type="ChEBI" id="CHEBI:61557"/>
        <dbReference type="ChEBI" id="CHEBI:456216"/>
        <dbReference type="EC" id="2.7.4.6"/>
    </reaction>
</comment>
<dbReference type="SUPFAM" id="SSF54919">
    <property type="entry name" value="Nucleoside diphosphate kinase, NDK"/>
    <property type="match status" value="1"/>
</dbReference>
<dbReference type="PANTHER" id="PTHR35323:SF5">
    <property type="entry name" value="ZINC FINGER CCCH DOMAIN-CONTAINING PROTEIN 62"/>
    <property type="match status" value="1"/>
</dbReference>
<evidence type="ECO:0000256" key="1">
    <source>
        <dbReference type="ARBA" id="ARBA00000082"/>
    </source>
</evidence>
<dbReference type="OrthoDB" id="690722at2759"/>
<reference evidence="3 4" key="1">
    <citation type="journal article" date="2018" name="Mol. Plant">
        <title>The genome of Artemisia annua provides insight into the evolution of Asteraceae family and artemisinin biosynthesis.</title>
        <authorList>
            <person name="Shen Q."/>
            <person name="Zhang L."/>
            <person name="Liao Z."/>
            <person name="Wang S."/>
            <person name="Yan T."/>
            <person name="Shi P."/>
            <person name="Liu M."/>
            <person name="Fu X."/>
            <person name="Pan Q."/>
            <person name="Wang Y."/>
            <person name="Lv Z."/>
            <person name="Lu X."/>
            <person name="Zhang F."/>
            <person name="Jiang W."/>
            <person name="Ma Y."/>
            <person name="Chen M."/>
            <person name="Hao X."/>
            <person name="Li L."/>
            <person name="Tang Y."/>
            <person name="Lv G."/>
            <person name="Zhou Y."/>
            <person name="Sun X."/>
            <person name="Brodelius P.E."/>
            <person name="Rose J.K.C."/>
            <person name="Tang K."/>
        </authorList>
    </citation>
    <scope>NUCLEOTIDE SEQUENCE [LARGE SCALE GENOMIC DNA]</scope>
    <source>
        <strain evidence="4">cv. Huhao1</strain>
        <tissue evidence="3">Leaf</tissue>
    </source>
</reference>
<proteinExistence type="predicted"/>
<gene>
    <name evidence="3" type="ORF">CTI12_AA096940</name>
</gene>
<dbReference type="STRING" id="35608.A0A2U1PYI7"/>
<dbReference type="GO" id="GO:0004550">
    <property type="term" value="F:nucleoside diphosphate kinase activity"/>
    <property type="evidence" value="ECO:0007669"/>
    <property type="project" value="UniProtKB-EC"/>
</dbReference>
<name>A0A2U1PYI7_ARTAN</name>
<evidence type="ECO:0000256" key="2">
    <source>
        <dbReference type="ARBA" id="ARBA00000937"/>
    </source>
</evidence>
<protein>
    <submittedName>
        <fullName evidence="3">Zinc finger, CCCH-type, SAP domain protein</fullName>
    </submittedName>
</protein>
<comment type="catalytic activity">
    <reaction evidence="1">
        <text>a 2'-deoxyribonucleoside 5'-diphosphate + ATP = a 2'-deoxyribonucleoside 5'-triphosphate + ADP</text>
        <dbReference type="Rhea" id="RHEA:44640"/>
        <dbReference type="ChEBI" id="CHEBI:30616"/>
        <dbReference type="ChEBI" id="CHEBI:61560"/>
        <dbReference type="ChEBI" id="CHEBI:73316"/>
        <dbReference type="ChEBI" id="CHEBI:456216"/>
        <dbReference type="EC" id="2.7.4.6"/>
    </reaction>
</comment>
<evidence type="ECO:0000313" key="4">
    <source>
        <dbReference type="Proteomes" id="UP000245207"/>
    </source>
</evidence>
<organism evidence="3 4">
    <name type="scientific">Artemisia annua</name>
    <name type="common">Sweet wormwood</name>
    <dbReference type="NCBI Taxonomy" id="35608"/>
    <lineage>
        <taxon>Eukaryota</taxon>
        <taxon>Viridiplantae</taxon>
        <taxon>Streptophyta</taxon>
        <taxon>Embryophyta</taxon>
        <taxon>Tracheophyta</taxon>
        <taxon>Spermatophyta</taxon>
        <taxon>Magnoliopsida</taxon>
        <taxon>eudicotyledons</taxon>
        <taxon>Gunneridae</taxon>
        <taxon>Pentapetalae</taxon>
        <taxon>asterids</taxon>
        <taxon>campanulids</taxon>
        <taxon>Asterales</taxon>
        <taxon>Asteraceae</taxon>
        <taxon>Asteroideae</taxon>
        <taxon>Anthemideae</taxon>
        <taxon>Artemisiinae</taxon>
        <taxon>Artemisia</taxon>
    </lineage>
</organism>
<sequence length="124" mass="14016">MGLGVLDEDADVVEVFVREFDASDQRIYEVVHKMIECGQVEKLYLRKHGLRLTCKKDVLISRIKEHNSIVNGEGELKYRASSFVMNCKVSAEVWEGEAVIKYGRKLLGATDPQISELEPSVHHG</sequence>
<dbReference type="Proteomes" id="UP000245207">
    <property type="component" value="Unassembled WGS sequence"/>
</dbReference>
<dbReference type="PANTHER" id="PTHR35323">
    <property type="entry name" value="SAP DOMAIN-CONTAINING PROTEIN"/>
    <property type="match status" value="1"/>
</dbReference>
<dbReference type="AlphaFoldDB" id="A0A2U1PYI7"/>
<evidence type="ECO:0000313" key="3">
    <source>
        <dbReference type="EMBL" id="PWA90840.1"/>
    </source>
</evidence>
<keyword evidence="4" id="KW-1185">Reference proteome</keyword>